<dbReference type="GO" id="GO:0000049">
    <property type="term" value="F:tRNA binding"/>
    <property type="evidence" value="ECO:0007669"/>
    <property type="project" value="TreeGrafter"/>
</dbReference>
<name>A0A2V3J415_9FLOR</name>
<evidence type="ECO:0000259" key="6">
    <source>
        <dbReference type="Pfam" id="PF05670"/>
    </source>
</evidence>
<feature type="compositionally biased region" description="Basic residues" evidence="5">
    <location>
        <begin position="901"/>
        <end position="912"/>
    </location>
</feature>
<accession>A0A2V3J415</accession>
<feature type="compositionally biased region" description="Basic and acidic residues" evidence="5">
    <location>
        <begin position="810"/>
        <end position="840"/>
    </location>
</feature>
<dbReference type="STRING" id="448386.A0A2V3J415"/>
<reference evidence="8 9" key="1">
    <citation type="journal article" date="2018" name="Mol. Biol. Evol.">
        <title>Analysis of the draft genome of the red seaweed Gracilariopsis chorda provides insights into genome size evolution in Rhodophyta.</title>
        <authorList>
            <person name="Lee J."/>
            <person name="Yang E.C."/>
            <person name="Graf L."/>
            <person name="Yang J.H."/>
            <person name="Qiu H."/>
            <person name="Zel Zion U."/>
            <person name="Chan C.X."/>
            <person name="Stephens T.G."/>
            <person name="Weber A.P.M."/>
            <person name="Boo G.H."/>
            <person name="Boo S.M."/>
            <person name="Kim K.M."/>
            <person name="Shin Y."/>
            <person name="Jung M."/>
            <person name="Lee S.J."/>
            <person name="Yim H.S."/>
            <person name="Lee J.H."/>
            <person name="Bhattacharya D."/>
            <person name="Yoon H.S."/>
        </authorList>
    </citation>
    <scope>NUCLEOTIDE SEQUENCE [LARGE SCALE GENOMIC DNA]</scope>
    <source>
        <strain evidence="8 9">SKKU-2015</strain>
        <tissue evidence="8">Whole body</tissue>
    </source>
</reference>
<feature type="domain" description="NFACT protein C-terminal" evidence="7">
    <location>
        <begin position="1000"/>
        <end position="1092"/>
    </location>
</feature>
<dbReference type="InterPro" id="IPR021846">
    <property type="entry name" value="NFACT-C"/>
</dbReference>
<dbReference type="GO" id="GO:0072344">
    <property type="term" value="P:rescue of stalled ribosome"/>
    <property type="evidence" value="ECO:0007669"/>
    <property type="project" value="TreeGrafter"/>
</dbReference>
<gene>
    <name evidence="8" type="ORF">BWQ96_02072</name>
</gene>
<dbReference type="Proteomes" id="UP000247409">
    <property type="component" value="Unassembled WGS sequence"/>
</dbReference>
<evidence type="ECO:0000256" key="2">
    <source>
        <dbReference type="ARBA" id="ARBA00008318"/>
    </source>
</evidence>
<dbReference type="Pfam" id="PF05670">
    <property type="entry name" value="NFACT-R_1"/>
    <property type="match status" value="1"/>
</dbReference>
<evidence type="ECO:0000256" key="5">
    <source>
        <dbReference type="SAM" id="MobiDB-lite"/>
    </source>
</evidence>
<feature type="compositionally biased region" description="Low complexity" evidence="5">
    <location>
        <begin position="54"/>
        <end position="69"/>
    </location>
</feature>
<dbReference type="InterPro" id="IPR051608">
    <property type="entry name" value="RQC_Subunit_NEMF"/>
</dbReference>
<dbReference type="GO" id="GO:1990112">
    <property type="term" value="C:RQC complex"/>
    <property type="evidence" value="ECO:0007669"/>
    <property type="project" value="TreeGrafter"/>
</dbReference>
<dbReference type="GO" id="GO:0005737">
    <property type="term" value="C:cytoplasm"/>
    <property type="evidence" value="ECO:0007669"/>
    <property type="project" value="UniProtKB-SubCell"/>
</dbReference>
<dbReference type="Pfam" id="PF11923">
    <property type="entry name" value="NFACT-C"/>
    <property type="match status" value="1"/>
</dbReference>
<feature type="domain" description="NFACT RNA-binding" evidence="6">
    <location>
        <begin position="583"/>
        <end position="699"/>
    </location>
</feature>
<keyword evidence="3" id="KW-0963">Cytoplasm</keyword>
<feature type="region of interest" description="Disordered" evidence="5">
    <location>
        <begin position="776"/>
        <end position="918"/>
    </location>
</feature>
<organism evidence="8 9">
    <name type="scientific">Gracilariopsis chorda</name>
    <dbReference type="NCBI Taxonomy" id="448386"/>
    <lineage>
        <taxon>Eukaryota</taxon>
        <taxon>Rhodophyta</taxon>
        <taxon>Florideophyceae</taxon>
        <taxon>Rhodymeniophycidae</taxon>
        <taxon>Gracilariales</taxon>
        <taxon>Gracilariaceae</taxon>
        <taxon>Gracilariopsis</taxon>
    </lineage>
</organism>
<sequence length="1111" mass="124084">MGKTRMGLLDLRVETSILNRTLRGARVLNVYDAQNGRTYVLKLSIPPPRGDNTSSSSAEASNPASSSSVSQSWGKRLLLLESGSRIHITQYDREKDVPSGFCVKLRKHIRGRRLDKVMLLGDGGDRIIDLVFSGEGAVAAHLIVEAFSGGNVILTDAEYTILTLLRIDRTKGDGDDGIVAVRERYPAEKARKRTVVGKADFEAAMERAVAAIPDEKALQNVQGKHAKKKMQAMLIARKALAYELAIEPSFLEHAIMAAGFDPEISLSELFDQGAGPVYQNLQELEETLSNEMERGSMKGYIILNNTGNDDTAKEIYADFTPFLFMQYASKPYRQFSTFDEAVDEYFSRIESQRADTAQAKREALAFKKVDKLASGLEGQVKVFENARELSGDRARAIEANIVEVDAAVKVINSAIAASVPWDGLAKMVQDEKKNGNPIAQLIHSLQLEKNQITLRLQCKGEEVVVRDNEDTGAMSDENEDDVNGRESDRSQKSGSTLCSQQMSDKPQTKILVPIDLNLGAHANARRHYEQQKNATAKMQKAVEVTDKTIKAASKKAATEAHKLEQEAIVASIKARRVPLWFEKFYWFASSENYLVVAGRDSQQNELLVKRYMGPADIYVNADLEGASSVIVKNYKQPGSHSYDEIPQVTLEQAGAFAMCRSSAWDGKFVASAWWVRAGQVSKTVPSGEYLPSGSFFIRGKKNFLNPTQLVMGIAFMFRVDDSCIEYHKGERCIRNAEEMDEEERSQNNAQRILQTQDSVYSMSVTSGVENLDIKTATSSTQANEEQQPTIRSPPSSAELAEVVVPSSGTERTEHKSISRDSVEEDKEQQLSDSHRQEQPKTTKKYLSAKERRLRKQKRNPDIEQVDSRETQAPKPVDNTKKQAGPSSSSTSASKGPTPLPRGKKHKLKKMRKKYMDQDEEERRIALELLGSKPVKEISPDEEIVEESRSSVSDDDKEEEEEVSQAVQKPRRKRVEKQEGLRLANPEGLKELERLETDCIYILDTLTALPRADDVIRYALPVCAPYNAVSNYRYRVKLMPGTTRRGKGYRAAVAVMLREAEKDLSRFKQERDSMRLTPETEGIHMMVGNVKIMARGLAEAQKSISKISKKKK</sequence>
<dbReference type="PANTHER" id="PTHR15239">
    <property type="entry name" value="NUCLEAR EXPORT MEDIATOR FACTOR NEMF"/>
    <property type="match status" value="1"/>
</dbReference>
<dbReference type="InterPro" id="IPR008532">
    <property type="entry name" value="NFACT_RNA-bd"/>
</dbReference>
<evidence type="ECO:0000313" key="8">
    <source>
        <dbReference type="EMBL" id="PXF48120.1"/>
    </source>
</evidence>
<dbReference type="GO" id="GO:1990116">
    <property type="term" value="P:ribosome-associated ubiquitin-dependent protein catabolic process"/>
    <property type="evidence" value="ECO:0007669"/>
    <property type="project" value="TreeGrafter"/>
</dbReference>
<comment type="caution">
    <text evidence="8">The sequence shown here is derived from an EMBL/GenBank/DDBJ whole genome shotgun (WGS) entry which is preliminary data.</text>
</comment>
<feature type="compositionally biased region" description="Low complexity" evidence="5">
    <location>
        <begin position="881"/>
        <end position="896"/>
    </location>
</feature>
<feature type="region of interest" description="Disordered" evidence="5">
    <location>
        <begin position="936"/>
        <end position="978"/>
    </location>
</feature>
<evidence type="ECO:0000256" key="3">
    <source>
        <dbReference type="ARBA" id="ARBA00022490"/>
    </source>
</evidence>
<comment type="subcellular location">
    <subcellularLocation>
        <location evidence="1">Cytoplasm</location>
    </subcellularLocation>
</comment>
<dbReference type="EMBL" id="NBIV01000016">
    <property type="protein sequence ID" value="PXF48120.1"/>
    <property type="molecule type" value="Genomic_DNA"/>
</dbReference>
<proteinExistence type="inferred from homology"/>
<evidence type="ECO:0000313" key="9">
    <source>
        <dbReference type="Proteomes" id="UP000247409"/>
    </source>
</evidence>
<evidence type="ECO:0000256" key="1">
    <source>
        <dbReference type="ARBA" id="ARBA00004496"/>
    </source>
</evidence>
<feature type="region of interest" description="Disordered" evidence="5">
    <location>
        <begin position="42"/>
        <end position="69"/>
    </location>
</feature>
<comment type="similarity">
    <text evidence="2">Belongs to the NEMF family.</text>
</comment>
<feature type="compositionally biased region" description="Polar residues" evidence="5">
    <location>
        <begin position="492"/>
        <end position="504"/>
    </location>
</feature>
<dbReference type="AlphaFoldDB" id="A0A2V3J415"/>
<evidence type="ECO:0000259" key="7">
    <source>
        <dbReference type="Pfam" id="PF11923"/>
    </source>
</evidence>
<keyword evidence="4" id="KW-0175">Coiled coil</keyword>
<dbReference type="GO" id="GO:0043023">
    <property type="term" value="F:ribosomal large subunit binding"/>
    <property type="evidence" value="ECO:0007669"/>
    <property type="project" value="TreeGrafter"/>
</dbReference>
<feature type="compositionally biased region" description="Basic and acidic residues" evidence="5">
    <location>
        <begin position="482"/>
        <end position="491"/>
    </location>
</feature>
<feature type="compositionally biased region" description="Basic and acidic residues" evidence="5">
    <location>
        <begin position="858"/>
        <end position="871"/>
    </location>
</feature>
<protein>
    <submittedName>
        <fullName evidence="8">Nuclear export mediator factor NEMF</fullName>
    </submittedName>
</protein>
<feature type="compositionally biased region" description="Polar residues" evidence="5">
    <location>
        <begin position="776"/>
        <end position="795"/>
    </location>
</feature>
<evidence type="ECO:0000256" key="4">
    <source>
        <dbReference type="ARBA" id="ARBA00023054"/>
    </source>
</evidence>
<dbReference type="PANTHER" id="PTHR15239:SF6">
    <property type="entry name" value="RIBOSOME QUALITY CONTROL COMPLEX SUBUNIT NEMF"/>
    <property type="match status" value="1"/>
</dbReference>
<feature type="region of interest" description="Disordered" evidence="5">
    <location>
        <begin position="466"/>
        <end position="504"/>
    </location>
</feature>
<dbReference type="Gene3D" id="2.30.310.10">
    <property type="entry name" value="ibrinogen binding protein from staphylococcus aureus domain"/>
    <property type="match status" value="1"/>
</dbReference>
<dbReference type="OrthoDB" id="4148at2759"/>
<keyword evidence="9" id="KW-1185">Reference proteome</keyword>